<dbReference type="PROSITE" id="PS51257">
    <property type="entry name" value="PROKAR_LIPOPROTEIN"/>
    <property type="match status" value="1"/>
</dbReference>
<comment type="caution">
    <text evidence="2">The sequence shown here is derived from an EMBL/GenBank/DDBJ whole genome shotgun (WGS) entry which is preliminary data.</text>
</comment>
<organism evidence="2 3">
    <name type="scientific">Vreelandella neptunia</name>
    <dbReference type="NCBI Taxonomy" id="115551"/>
    <lineage>
        <taxon>Bacteria</taxon>
        <taxon>Pseudomonadati</taxon>
        <taxon>Pseudomonadota</taxon>
        <taxon>Gammaproteobacteria</taxon>
        <taxon>Oceanospirillales</taxon>
        <taxon>Halomonadaceae</taxon>
        <taxon>Vreelandella</taxon>
    </lineage>
</organism>
<accession>A0ABS9S934</accession>
<keyword evidence="1" id="KW-0732">Signal</keyword>
<feature type="signal peptide" evidence="1">
    <location>
        <begin position="1"/>
        <end position="23"/>
    </location>
</feature>
<evidence type="ECO:0008006" key="4">
    <source>
        <dbReference type="Google" id="ProtNLM"/>
    </source>
</evidence>
<dbReference type="EMBL" id="JAKVTW010000012">
    <property type="protein sequence ID" value="MCH4812626.1"/>
    <property type="molecule type" value="Genomic_DNA"/>
</dbReference>
<gene>
    <name evidence="2" type="ORF">MLE19_14930</name>
</gene>
<evidence type="ECO:0000256" key="1">
    <source>
        <dbReference type="SAM" id="SignalP"/>
    </source>
</evidence>
<reference evidence="2 3" key="1">
    <citation type="submission" date="2022-03" db="EMBL/GenBank/DDBJ databases">
        <title>Genomic signatures underlying metal tolerance in selected Arctic bacterial isolates.</title>
        <authorList>
            <person name="Thomas F.A."/>
            <person name="Venkatachalam S."/>
            <person name="Krishnan K.P."/>
        </authorList>
    </citation>
    <scope>NUCLEOTIDE SEQUENCE [LARGE SCALE GENOMIC DNA]</scope>
    <source>
        <strain evidence="2 3">HM116</strain>
    </source>
</reference>
<keyword evidence="3" id="KW-1185">Reference proteome</keyword>
<dbReference type="RefSeq" id="WP_240718930.1">
    <property type="nucleotide sequence ID" value="NZ_JAKVTW010000012.1"/>
</dbReference>
<evidence type="ECO:0000313" key="3">
    <source>
        <dbReference type="Proteomes" id="UP001320609"/>
    </source>
</evidence>
<feature type="chain" id="PRO_5046112812" description="Lipoprotein" evidence="1">
    <location>
        <begin position="24"/>
        <end position="166"/>
    </location>
</feature>
<name>A0ABS9S934_9GAMM</name>
<evidence type="ECO:0000313" key="2">
    <source>
        <dbReference type="EMBL" id="MCH4812626.1"/>
    </source>
</evidence>
<proteinExistence type="predicted"/>
<protein>
    <recommendedName>
        <fullName evidence="4">Lipoprotein</fullName>
    </recommendedName>
</protein>
<sequence>MKLQLIIAASSLAILSGCATTPAACDPSNRDASLVAKFSCDVGGSYRERLDTNEQQVRLDQEENALFRDIQQQIMEQQRATRNELRVTNQQQYELERTVEQLVARLQNRTQDQLGLQHQLNEVEQQMQVGSSLQSAESETFAERQARLNILQEQVDRLQQSLGYTP</sequence>
<dbReference type="Proteomes" id="UP001320609">
    <property type="component" value="Unassembled WGS sequence"/>
</dbReference>